<dbReference type="Pfam" id="PF05199">
    <property type="entry name" value="GMC_oxred_C"/>
    <property type="match status" value="1"/>
</dbReference>
<comment type="cofactor">
    <cofactor evidence="5">
        <name>FAD</name>
        <dbReference type="ChEBI" id="CHEBI:57692"/>
    </cofactor>
</comment>
<feature type="binding site" evidence="5">
    <location>
        <position position="235"/>
    </location>
    <ligand>
        <name>FAD</name>
        <dbReference type="ChEBI" id="CHEBI:57692"/>
    </ligand>
</feature>
<evidence type="ECO:0000259" key="6">
    <source>
        <dbReference type="Pfam" id="PF00732"/>
    </source>
</evidence>
<feature type="domain" description="Glucose-methanol-choline oxidoreductase C-terminal" evidence="7">
    <location>
        <begin position="395"/>
        <end position="508"/>
    </location>
</feature>
<feature type="domain" description="Glucose-methanol-choline oxidoreductase N-terminal" evidence="6">
    <location>
        <begin position="81"/>
        <end position="301"/>
    </location>
</feature>
<evidence type="ECO:0000256" key="2">
    <source>
        <dbReference type="ARBA" id="ARBA00022630"/>
    </source>
</evidence>
<dbReference type="SUPFAM" id="SSF54373">
    <property type="entry name" value="FAD-linked reductases, C-terminal domain"/>
    <property type="match status" value="1"/>
</dbReference>
<keyword evidence="2" id="KW-0285">Flavoprotein</keyword>
<keyword evidence="9" id="KW-1185">Reference proteome</keyword>
<gene>
    <name evidence="8" type="ORF">FE782_16070</name>
</gene>
<dbReference type="PANTHER" id="PTHR46056">
    <property type="entry name" value="LONG-CHAIN-ALCOHOL OXIDASE"/>
    <property type="match status" value="1"/>
</dbReference>
<dbReference type="InterPro" id="IPR007867">
    <property type="entry name" value="GMC_OxRtase_C"/>
</dbReference>
<dbReference type="EMBL" id="VCIW01000010">
    <property type="protein sequence ID" value="TLS51246.1"/>
    <property type="molecule type" value="Genomic_DNA"/>
</dbReference>
<evidence type="ECO:0000259" key="7">
    <source>
        <dbReference type="Pfam" id="PF05199"/>
    </source>
</evidence>
<dbReference type="PIRSF" id="PIRSF000137">
    <property type="entry name" value="Alcohol_oxidase"/>
    <property type="match status" value="1"/>
</dbReference>
<organism evidence="8 9">
    <name type="scientific">Paenibacillus antri</name>
    <dbReference type="NCBI Taxonomy" id="2582848"/>
    <lineage>
        <taxon>Bacteria</taxon>
        <taxon>Bacillati</taxon>
        <taxon>Bacillota</taxon>
        <taxon>Bacilli</taxon>
        <taxon>Bacillales</taxon>
        <taxon>Paenibacillaceae</taxon>
        <taxon>Paenibacillus</taxon>
    </lineage>
</organism>
<evidence type="ECO:0000256" key="1">
    <source>
        <dbReference type="ARBA" id="ARBA00010790"/>
    </source>
</evidence>
<protein>
    <submittedName>
        <fullName evidence="8">GMC family oxidoreductase</fullName>
    </submittedName>
</protein>
<reference evidence="8 9" key="1">
    <citation type="submission" date="2019-05" db="EMBL/GenBank/DDBJ databases">
        <authorList>
            <person name="Narsing Rao M.P."/>
            <person name="Li W.J."/>
        </authorList>
    </citation>
    <scope>NUCLEOTIDE SEQUENCE [LARGE SCALE GENOMIC DNA]</scope>
    <source>
        <strain evidence="8 9">SYSU_K30003</strain>
    </source>
</reference>
<proteinExistence type="inferred from homology"/>
<dbReference type="RefSeq" id="WP_138195240.1">
    <property type="nucleotide sequence ID" value="NZ_VCIW01000010.1"/>
</dbReference>
<dbReference type="Pfam" id="PF00732">
    <property type="entry name" value="GMC_oxred_N"/>
    <property type="match status" value="1"/>
</dbReference>
<dbReference type="GO" id="GO:0016614">
    <property type="term" value="F:oxidoreductase activity, acting on CH-OH group of donors"/>
    <property type="evidence" value="ECO:0007669"/>
    <property type="project" value="InterPro"/>
</dbReference>
<evidence type="ECO:0000256" key="3">
    <source>
        <dbReference type="ARBA" id="ARBA00022827"/>
    </source>
</evidence>
<dbReference type="InterPro" id="IPR012132">
    <property type="entry name" value="GMC_OxRdtase"/>
</dbReference>
<dbReference type="InterPro" id="IPR036188">
    <property type="entry name" value="FAD/NAD-bd_sf"/>
</dbReference>
<comment type="similarity">
    <text evidence="1">Belongs to the GMC oxidoreductase family.</text>
</comment>
<dbReference type="InterPro" id="IPR000172">
    <property type="entry name" value="GMC_OxRdtase_N"/>
</dbReference>
<sequence>MLQRKYGDEEADVVIVGAGTAGGILSKELAEAGMKVVLLEAGPLYDPQDDFASDELAMTRLGWQETRIVDGKDPLQMGHNNSGRGVGGGSLHWTGVALRFHDADFNARTLDGVADNWPINYWDLEPYYDRIEKEIAVSGPKYFPWGNFHGPYPYPEREPLSPNAYMFRNGCDKLGIRSVVSPLAILSAPFEGRPPCINRGFCNQGCMPNSKYSSLIVHIPKALKAGLELLPDCMVTGIDMGKDGRAQGVTFLHKGKTYRQRAKLVILSAFVVETPRLLLNSATPQFPDGLANSSGWVGKAVMTHSSYDVYGRFDHEIRLYKGTPVLATTQDFYRTDPGQDFVRGYTLHAHGSRPVSFAKAISQHQGGTLWGEELRRTMLDYNHYGRVTMVGEVLPNPDNHVALTDEKDEYGLPRAKVTFSYGDNDKKLIDHAVGKMKSIIEAEGGVPEFVVSDSAHLMGGCRMGEDPDTSVVNSYGQTHDIPNLFVCDASIFVTSGGGNPTETVMALALRTADHIKEKAGKNEL</sequence>
<comment type="caution">
    <text evidence="8">The sequence shown here is derived from an EMBL/GenBank/DDBJ whole genome shotgun (WGS) entry which is preliminary data.</text>
</comment>
<keyword evidence="4" id="KW-0560">Oxidoreductase</keyword>
<evidence type="ECO:0000313" key="9">
    <source>
        <dbReference type="Proteomes" id="UP000309676"/>
    </source>
</evidence>
<dbReference type="PANTHER" id="PTHR46056:SF12">
    <property type="entry name" value="LONG-CHAIN-ALCOHOL OXIDASE"/>
    <property type="match status" value="1"/>
</dbReference>
<dbReference type="Gene3D" id="3.50.50.60">
    <property type="entry name" value="FAD/NAD(P)-binding domain"/>
    <property type="match status" value="2"/>
</dbReference>
<evidence type="ECO:0000256" key="4">
    <source>
        <dbReference type="ARBA" id="ARBA00023002"/>
    </source>
</evidence>
<dbReference type="Proteomes" id="UP000309676">
    <property type="component" value="Unassembled WGS sequence"/>
</dbReference>
<dbReference type="AlphaFoldDB" id="A0A5R9GA60"/>
<keyword evidence="3 5" id="KW-0274">FAD</keyword>
<dbReference type="OrthoDB" id="9787779at2"/>
<name>A0A5R9GA60_9BACL</name>
<dbReference type="GO" id="GO:0050660">
    <property type="term" value="F:flavin adenine dinucleotide binding"/>
    <property type="evidence" value="ECO:0007669"/>
    <property type="project" value="InterPro"/>
</dbReference>
<accession>A0A5R9GA60</accession>
<evidence type="ECO:0000313" key="8">
    <source>
        <dbReference type="EMBL" id="TLS51246.1"/>
    </source>
</evidence>
<evidence type="ECO:0000256" key="5">
    <source>
        <dbReference type="PIRSR" id="PIRSR000137-2"/>
    </source>
</evidence>
<dbReference type="SUPFAM" id="SSF51905">
    <property type="entry name" value="FAD/NAD(P)-binding domain"/>
    <property type="match status" value="1"/>
</dbReference>